<dbReference type="RefSeq" id="XP_002428726.1">
    <property type="nucleotide sequence ID" value="XM_002428681.1"/>
</dbReference>
<dbReference type="OrthoDB" id="10062823at2759"/>
<organism>
    <name type="scientific">Pediculus humanus subsp. corporis</name>
    <name type="common">Body louse</name>
    <dbReference type="NCBI Taxonomy" id="121224"/>
    <lineage>
        <taxon>Eukaryota</taxon>
        <taxon>Metazoa</taxon>
        <taxon>Ecdysozoa</taxon>
        <taxon>Arthropoda</taxon>
        <taxon>Hexapoda</taxon>
        <taxon>Insecta</taxon>
        <taxon>Pterygota</taxon>
        <taxon>Neoptera</taxon>
        <taxon>Paraneoptera</taxon>
        <taxon>Psocodea</taxon>
        <taxon>Troctomorpha</taxon>
        <taxon>Phthiraptera</taxon>
        <taxon>Anoplura</taxon>
        <taxon>Pediculidae</taxon>
        <taxon>Pediculus</taxon>
    </lineage>
</organism>
<keyword evidence="1" id="KW-0812">Transmembrane</keyword>
<name>E0VRI2_PEDHC</name>
<dbReference type="Proteomes" id="UP000009046">
    <property type="component" value="Unassembled WGS sequence"/>
</dbReference>
<dbReference type="Pfam" id="PF14975">
    <property type="entry name" value="DUF4512"/>
    <property type="match status" value="1"/>
</dbReference>
<reference evidence="2" key="2">
    <citation type="submission" date="2007-04" db="EMBL/GenBank/DDBJ databases">
        <title>The genome of the human body louse.</title>
        <authorList>
            <consortium name="The Human Body Louse Genome Consortium"/>
            <person name="Kirkness E."/>
            <person name="Walenz B."/>
            <person name="Hass B."/>
            <person name="Bruggner R."/>
            <person name="Strausberg R."/>
        </authorList>
    </citation>
    <scope>NUCLEOTIDE SEQUENCE</scope>
    <source>
        <strain evidence="2">USDA</strain>
    </source>
</reference>
<keyword evidence="1" id="KW-0472">Membrane</keyword>
<protein>
    <submittedName>
        <fullName evidence="2 3">Uncharacterized protein</fullName>
    </submittedName>
</protein>
<dbReference type="EnsemblMetazoa" id="PHUM398630-RA">
    <property type="protein sequence ID" value="PHUM398630-PA"/>
    <property type="gene ID" value="PHUM398630"/>
</dbReference>
<evidence type="ECO:0000256" key="1">
    <source>
        <dbReference type="SAM" id="Phobius"/>
    </source>
</evidence>
<dbReference type="EMBL" id="DS235478">
    <property type="protein sequence ID" value="EEB15988.1"/>
    <property type="molecule type" value="Genomic_DNA"/>
</dbReference>
<evidence type="ECO:0000313" key="3">
    <source>
        <dbReference type="EnsemblMetazoa" id="PHUM398630-PA"/>
    </source>
</evidence>
<dbReference type="AlphaFoldDB" id="E0VRI2"/>
<reference evidence="2" key="1">
    <citation type="submission" date="2007-04" db="EMBL/GenBank/DDBJ databases">
        <title>Annotation of Pediculus humanus corporis strain USDA.</title>
        <authorList>
            <person name="Kirkness E."/>
            <person name="Hannick L."/>
            <person name="Hass B."/>
            <person name="Bruggner R."/>
            <person name="Lawson D."/>
            <person name="Bidwell S."/>
            <person name="Joardar V."/>
            <person name="Caler E."/>
            <person name="Walenz B."/>
            <person name="Inman J."/>
            <person name="Schobel S."/>
            <person name="Galinsky K."/>
            <person name="Amedeo P."/>
            <person name="Strausberg R."/>
        </authorList>
    </citation>
    <scope>NUCLEOTIDE SEQUENCE</scope>
    <source>
        <strain evidence="2">USDA</strain>
    </source>
</reference>
<dbReference type="HOGENOM" id="CLU_2725236_0_0_1"/>
<accession>E0VRI2</accession>
<keyword evidence="1" id="KW-1133">Transmembrane helix</keyword>
<reference evidence="3" key="3">
    <citation type="submission" date="2021-02" db="UniProtKB">
        <authorList>
            <consortium name="EnsemblMetazoa"/>
        </authorList>
    </citation>
    <scope>IDENTIFICATION</scope>
    <source>
        <strain evidence="3">USDA</strain>
    </source>
</reference>
<dbReference type="CTD" id="8237846"/>
<evidence type="ECO:0000313" key="4">
    <source>
        <dbReference type="Proteomes" id="UP000009046"/>
    </source>
</evidence>
<evidence type="ECO:0000313" key="2">
    <source>
        <dbReference type="EMBL" id="EEB15988.1"/>
    </source>
</evidence>
<dbReference type="InParanoid" id="E0VRI2"/>
<keyword evidence="4" id="KW-1185">Reference proteome</keyword>
<dbReference type="GeneID" id="8237846"/>
<dbReference type="EMBL" id="AAZO01004681">
    <property type="status" value="NOT_ANNOTATED_CDS"/>
    <property type="molecule type" value="Genomic_DNA"/>
</dbReference>
<feature type="transmembrane region" description="Helical" evidence="1">
    <location>
        <begin position="7"/>
        <end position="28"/>
    </location>
</feature>
<sequence length="72" mass="8554">MVCISCFMWPVLFLLWYKFIYPIAMRIWSAKPVENVKNNTNLKNNENDKNWNCDSKYQDLSSSSVESLEKLD</sequence>
<dbReference type="InterPro" id="IPR026776">
    <property type="entry name" value="UPF0729_C18orf32-like"/>
</dbReference>
<dbReference type="VEuPathDB" id="VectorBase:PHUM398630"/>
<proteinExistence type="predicted"/>
<gene>
    <name evidence="3" type="primary">8237846</name>
    <name evidence="2" type="ORF">Phum_PHUM398630</name>
</gene>
<dbReference type="KEGG" id="phu:Phum_PHUM398630"/>